<sequence>MPLFFTFVFPLDFNPIKMLKAYLFLIIGLYLPSFLIAQSYDICGDGIDNDNDGLIDEACQAFECDGTLYQSARDNNDFILYQVNTNPVQFIPVANLTQNGVTGSFNSLAYNPVDNLMYGMETNNARLYRIDAAGTVEFMGNVAGLNVFKNAGTFDALGNYYVFGDNTLRKVNINNLTHTTIGGPGTYGSADLVFNPLDEQIYGWSGSPRLLFKMDPNTGAQTKVPGNAPIAINSWGWAGALYFNPQGDILGYQGNEIFKVDPNTGIGQLVGRGPSKSSNDGCSCSFGVEMTKSVAGNFQAGDTITYTFEFFNQSFYDINAALVFDDVLTNGFQWSSNPYNLNNLALSGHTAVSGSNVAHFTIDSLPKGTTSFSIDAIIPCDYSSTSYTNQAILSNLPLPLKDSIRSDNPNTLTIGDPTTFTLSTPPLIISTTTTNIVCEQNTGVIELSATGGSQPLTYLWSNGQSSLVADNLAEGNYTVTITGATGCQVTSSASILTEQVDVNTLIRTKNIQCKDGKNGSIEVVQTLGGYPPYTYAFENGAFENDLLFQNLPSGTYTIKTKDSFGCSHEIQATLAEPLFKLELQAPNDTSIQIGDFVLGAVRQNTLTPVLYEWNPSIGLSCTDCQTPSIQVPETTTYSIKGTDVQGCSDSTAFTIKVDEAVRVFVPNAFSPDDDGHNDILMVYSPGDVQEVKAFRVFSRWGALVFEQQNFPPNFEGYGWDGRFRGTRMNTGVFVYFVEVLLIDGRREILTGNVTLFR</sequence>
<name>A0A6S6UKT0_9BACT</name>
<dbReference type="InterPro" id="IPR025667">
    <property type="entry name" value="SprB_repeat"/>
</dbReference>
<reference evidence="2" key="1">
    <citation type="submission" date="2020-01" db="EMBL/GenBank/DDBJ databases">
        <authorList>
            <person name="Meier V. D."/>
            <person name="Meier V D."/>
        </authorList>
    </citation>
    <scope>NUCLEOTIDE SEQUENCE</scope>
    <source>
        <strain evidence="2">HLG_WM_MAG_10</strain>
    </source>
</reference>
<dbReference type="Pfam" id="PF13585">
    <property type="entry name" value="CHU_C"/>
    <property type="match status" value="1"/>
</dbReference>
<dbReference type="AlphaFoldDB" id="A0A6S6UKT0"/>
<dbReference type="Gene3D" id="2.120.10.30">
    <property type="entry name" value="TolB, C-terminal domain"/>
    <property type="match status" value="1"/>
</dbReference>
<feature type="domain" description="Ig-like" evidence="1">
    <location>
        <begin position="417"/>
        <end position="503"/>
    </location>
</feature>
<dbReference type="InterPro" id="IPR054215">
    <property type="entry name" value="DUF6923"/>
</dbReference>
<dbReference type="InterPro" id="IPR011042">
    <property type="entry name" value="6-blade_b-propeller_TolB-like"/>
</dbReference>
<evidence type="ECO:0000313" key="2">
    <source>
        <dbReference type="EMBL" id="CAA6829480.1"/>
    </source>
</evidence>
<protein>
    <submittedName>
        <fullName evidence="2">Internalin, putative</fullName>
    </submittedName>
</protein>
<accession>A0A6S6UKT0</accession>
<dbReference type="Pfam" id="PF13573">
    <property type="entry name" value="SprB"/>
    <property type="match status" value="2"/>
</dbReference>
<proteinExistence type="predicted"/>
<evidence type="ECO:0000259" key="1">
    <source>
        <dbReference type="PROSITE" id="PS50835"/>
    </source>
</evidence>
<gene>
    <name evidence="2" type="ORF">HELGO_WM60524</name>
</gene>
<dbReference type="InterPro" id="IPR007110">
    <property type="entry name" value="Ig-like_dom"/>
</dbReference>
<dbReference type="Gene3D" id="2.60.40.740">
    <property type="match status" value="1"/>
</dbReference>
<dbReference type="Pfam" id="PF21959">
    <property type="entry name" value="DUF6923"/>
    <property type="match status" value="1"/>
</dbReference>
<dbReference type="SUPFAM" id="SSF101898">
    <property type="entry name" value="NHL repeat"/>
    <property type="match status" value="1"/>
</dbReference>
<dbReference type="EMBL" id="CACVAQ010000496">
    <property type="protein sequence ID" value="CAA6829480.1"/>
    <property type="molecule type" value="Genomic_DNA"/>
</dbReference>
<organism evidence="2">
    <name type="scientific">uncultured Aureispira sp</name>
    <dbReference type="NCBI Taxonomy" id="1331704"/>
    <lineage>
        <taxon>Bacteria</taxon>
        <taxon>Pseudomonadati</taxon>
        <taxon>Bacteroidota</taxon>
        <taxon>Saprospiria</taxon>
        <taxon>Saprospirales</taxon>
        <taxon>Saprospiraceae</taxon>
        <taxon>Aureispira</taxon>
        <taxon>environmental samples</taxon>
    </lineage>
</organism>
<dbReference type="PROSITE" id="PS50835">
    <property type="entry name" value="IG_LIKE"/>
    <property type="match status" value="1"/>
</dbReference>